<dbReference type="Gene3D" id="3.40.50.720">
    <property type="entry name" value="NAD(P)-binding Rossmann-like Domain"/>
    <property type="match status" value="1"/>
</dbReference>
<proteinExistence type="predicted"/>
<dbReference type="InterPro" id="IPR002347">
    <property type="entry name" value="SDR_fam"/>
</dbReference>
<dbReference type="PROSITE" id="PS00061">
    <property type="entry name" value="ADH_SHORT"/>
    <property type="match status" value="1"/>
</dbReference>
<dbReference type="Pfam" id="PF00106">
    <property type="entry name" value="adh_short"/>
    <property type="match status" value="1"/>
</dbReference>
<dbReference type="PANTHER" id="PTHR45458:SF3">
    <property type="entry name" value="CHAIN DEHYDROGENASE (ATSC), PUTATIVE-RELATED"/>
    <property type="match status" value="1"/>
</dbReference>
<dbReference type="RefSeq" id="XP_060296341.1">
    <property type="nucleotide sequence ID" value="XM_060447452.1"/>
</dbReference>
<organism evidence="2 3">
    <name type="scientific">Lasiosphaeria miniovina</name>
    <dbReference type="NCBI Taxonomy" id="1954250"/>
    <lineage>
        <taxon>Eukaryota</taxon>
        <taxon>Fungi</taxon>
        <taxon>Dikarya</taxon>
        <taxon>Ascomycota</taxon>
        <taxon>Pezizomycotina</taxon>
        <taxon>Sordariomycetes</taxon>
        <taxon>Sordariomycetidae</taxon>
        <taxon>Sordariales</taxon>
        <taxon>Lasiosphaeriaceae</taxon>
        <taxon>Lasiosphaeria</taxon>
    </lineage>
</organism>
<name>A0AA40AKJ2_9PEZI</name>
<dbReference type="GeneID" id="85330722"/>
<dbReference type="InterPro" id="IPR036291">
    <property type="entry name" value="NAD(P)-bd_dom_sf"/>
</dbReference>
<sequence length="274" mass="29445">MSSYVIIGTSRGLGYEFVRQYSSNPANTVIGLVRNKAATDKKISEDADLKSRSNVHILEGDLVDYASLKKAAADAAKITGGGVDYLIANAAFGGQWGAYNGLGKLGADPERLAKELQAYFDVNVLGNINFITLFMPLVLKGKVKKVIALTTGYSDIPFTNEVDVASAPLYSISKAALNMVVAKFSAEYKKHGVLVMAVAPGIVDVGQFVEATEEQTKGLQEFMGKLLKYAPHFTGPDKTPDNAVRLMRGVIDNASIENGNAGDYLSQLGNKRWL</sequence>
<comment type="caution">
    <text evidence="2">The sequence shown here is derived from an EMBL/GenBank/DDBJ whole genome shotgun (WGS) entry which is preliminary data.</text>
</comment>
<evidence type="ECO:0000313" key="2">
    <source>
        <dbReference type="EMBL" id="KAK0717548.1"/>
    </source>
</evidence>
<protein>
    <recommendedName>
        <fullName evidence="4">NAD(P)-binding protein</fullName>
    </recommendedName>
</protein>
<dbReference type="Proteomes" id="UP001172101">
    <property type="component" value="Unassembled WGS sequence"/>
</dbReference>
<keyword evidence="1" id="KW-0521">NADP</keyword>
<evidence type="ECO:0000256" key="1">
    <source>
        <dbReference type="ARBA" id="ARBA00022857"/>
    </source>
</evidence>
<dbReference type="InterPro" id="IPR052184">
    <property type="entry name" value="SDR_enzymes"/>
</dbReference>
<gene>
    <name evidence="2" type="ORF">B0T26DRAFT_829457</name>
</gene>
<dbReference type="InterPro" id="IPR020904">
    <property type="entry name" value="Sc_DH/Rdtase_CS"/>
</dbReference>
<evidence type="ECO:0000313" key="3">
    <source>
        <dbReference type="Proteomes" id="UP001172101"/>
    </source>
</evidence>
<dbReference type="EMBL" id="JAUIRO010000004">
    <property type="protein sequence ID" value="KAK0717548.1"/>
    <property type="molecule type" value="Genomic_DNA"/>
</dbReference>
<dbReference type="GO" id="GO:0016616">
    <property type="term" value="F:oxidoreductase activity, acting on the CH-OH group of donors, NAD or NADP as acceptor"/>
    <property type="evidence" value="ECO:0007669"/>
    <property type="project" value="TreeGrafter"/>
</dbReference>
<dbReference type="SUPFAM" id="SSF51735">
    <property type="entry name" value="NAD(P)-binding Rossmann-fold domains"/>
    <property type="match status" value="1"/>
</dbReference>
<keyword evidence="3" id="KW-1185">Reference proteome</keyword>
<dbReference type="AlphaFoldDB" id="A0AA40AKJ2"/>
<accession>A0AA40AKJ2</accession>
<reference evidence="2" key="1">
    <citation type="submission" date="2023-06" db="EMBL/GenBank/DDBJ databases">
        <title>Genome-scale phylogeny and comparative genomics of the fungal order Sordariales.</title>
        <authorList>
            <consortium name="Lawrence Berkeley National Laboratory"/>
            <person name="Hensen N."/>
            <person name="Bonometti L."/>
            <person name="Westerberg I."/>
            <person name="Brannstrom I.O."/>
            <person name="Guillou S."/>
            <person name="Cros-Aarteil S."/>
            <person name="Calhoun S."/>
            <person name="Haridas S."/>
            <person name="Kuo A."/>
            <person name="Mondo S."/>
            <person name="Pangilinan J."/>
            <person name="Riley R."/>
            <person name="LaButti K."/>
            <person name="Andreopoulos B."/>
            <person name="Lipzen A."/>
            <person name="Chen C."/>
            <person name="Yanf M."/>
            <person name="Daum C."/>
            <person name="Ng V."/>
            <person name="Clum A."/>
            <person name="Steindorff A."/>
            <person name="Ohm R."/>
            <person name="Martin F."/>
            <person name="Silar P."/>
            <person name="Natvig D."/>
            <person name="Lalanne C."/>
            <person name="Gautier V."/>
            <person name="Ament-velasquez S.L."/>
            <person name="Kruys A."/>
            <person name="Hutchinson M.I."/>
            <person name="Powell A.J."/>
            <person name="Barry K."/>
            <person name="Miller A.N."/>
            <person name="Grigoriev I.V."/>
            <person name="Debuchy R."/>
            <person name="Gladieux P."/>
            <person name="Thoren M.H."/>
            <person name="Johannesson H."/>
        </authorList>
    </citation>
    <scope>NUCLEOTIDE SEQUENCE</scope>
    <source>
        <strain evidence="2">SMH2392-1A</strain>
    </source>
</reference>
<dbReference type="PRINTS" id="PR00081">
    <property type="entry name" value="GDHRDH"/>
</dbReference>
<dbReference type="PANTHER" id="PTHR45458">
    <property type="entry name" value="SHORT-CHAIN DEHYDROGENASE/REDUCTASE SDR"/>
    <property type="match status" value="1"/>
</dbReference>
<evidence type="ECO:0008006" key="4">
    <source>
        <dbReference type="Google" id="ProtNLM"/>
    </source>
</evidence>